<dbReference type="InterPro" id="IPR002938">
    <property type="entry name" value="FAD-bd"/>
</dbReference>
<evidence type="ECO:0000313" key="2">
    <source>
        <dbReference type="EMBL" id="MBE9192837.1"/>
    </source>
</evidence>
<protein>
    <submittedName>
        <fullName evidence="2">FAD-dependent monooxygenase</fullName>
    </submittedName>
</protein>
<accession>A0ABR9UWZ9</accession>
<dbReference type="SUPFAM" id="SSF51905">
    <property type="entry name" value="FAD/NAD(P)-binding domain"/>
    <property type="match status" value="1"/>
</dbReference>
<sequence length="469" mass="52181">MYPELSSNQGSHAVVIGGSIAGLVTGRVLTKYFDRVTIIERDRFPNNPVPRKGVPQSHHVHVLLMRGAMILEELFPGLHTELYAAGASQIDMAKDVAWLNPAGWGIRFTSGVMLLASSRSLLEWGVRQRLMQCPQVRFITESEVTSLLANSDKSAIAGVQVRLHNQLHHGSVSEQQIEADLVVDASGRMSKTPQWLTTLGYEAPQETVVNSHVGYASRIYQPPTNFSSDWQALYLQAAPPNVTRGGLMLPIEGNRWLVSLGGGDKDYPPTDEKGFLEFVRTLRSSILYDAIKDAKPLSPIVSYRATENRRRHYEKLHRMPEGLIVTGDAACAFNPVYGQGMTTAAIAAETLDQCLKKGLFGLSKRFQSQLAQVNAVPWTLATSEDYRYRGTEGKPVTQKTKLMHWYMDWVMLLSTKNVGVRSQFLQVMHMLKTPNALFHPKIVALVFKEVLQSTLHQETLATKVATKVT</sequence>
<evidence type="ECO:0000259" key="1">
    <source>
        <dbReference type="Pfam" id="PF01494"/>
    </source>
</evidence>
<keyword evidence="2" id="KW-0560">Oxidoreductase</keyword>
<keyword evidence="3" id="KW-1185">Reference proteome</keyword>
<gene>
    <name evidence="2" type="ORF">IQ230_21265</name>
</gene>
<keyword evidence="2" id="KW-0503">Monooxygenase</keyword>
<dbReference type="Gene3D" id="3.50.50.60">
    <property type="entry name" value="FAD/NAD(P)-binding domain"/>
    <property type="match status" value="1"/>
</dbReference>
<dbReference type="PANTHER" id="PTHR43422:SF3">
    <property type="entry name" value="THIAMINE THIAZOLE SYNTHASE"/>
    <property type="match status" value="1"/>
</dbReference>
<comment type="caution">
    <text evidence="2">The sequence shown here is derived from an EMBL/GenBank/DDBJ whole genome shotgun (WGS) entry which is preliminary data.</text>
</comment>
<dbReference type="Proteomes" id="UP000651156">
    <property type="component" value="Unassembled WGS sequence"/>
</dbReference>
<proteinExistence type="predicted"/>
<dbReference type="GO" id="GO:0004497">
    <property type="term" value="F:monooxygenase activity"/>
    <property type="evidence" value="ECO:0007669"/>
    <property type="project" value="UniProtKB-KW"/>
</dbReference>
<dbReference type="Pfam" id="PF01494">
    <property type="entry name" value="FAD_binding_3"/>
    <property type="match status" value="1"/>
</dbReference>
<organism evidence="2 3">
    <name type="scientific">Gloeocapsopsis crepidinum LEGE 06123</name>
    <dbReference type="NCBI Taxonomy" id="588587"/>
    <lineage>
        <taxon>Bacteria</taxon>
        <taxon>Bacillati</taxon>
        <taxon>Cyanobacteriota</taxon>
        <taxon>Cyanophyceae</taxon>
        <taxon>Oscillatoriophycideae</taxon>
        <taxon>Chroococcales</taxon>
        <taxon>Chroococcaceae</taxon>
        <taxon>Gloeocapsopsis</taxon>
    </lineage>
</organism>
<dbReference type="RefSeq" id="WP_193934246.1">
    <property type="nucleotide sequence ID" value="NZ_CAWPMZ010000106.1"/>
</dbReference>
<dbReference type="EMBL" id="JADEWN010000067">
    <property type="protein sequence ID" value="MBE9192837.1"/>
    <property type="molecule type" value="Genomic_DNA"/>
</dbReference>
<feature type="domain" description="FAD-binding" evidence="1">
    <location>
        <begin position="13"/>
        <end position="352"/>
    </location>
</feature>
<reference evidence="2 3" key="1">
    <citation type="submission" date="2020-10" db="EMBL/GenBank/DDBJ databases">
        <authorList>
            <person name="Castelo-Branco R."/>
            <person name="Eusebio N."/>
            <person name="Adriana R."/>
            <person name="Vieira A."/>
            <person name="Brugerolle De Fraissinette N."/>
            <person name="Rezende De Castro R."/>
            <person name="Schneider M.P."/>
            <person name="Vasconcelos V."/>
            <person name="Leao P.N."/>
        </authorList>
    </citation>
    <scope>NUCLEOTIDE SEQUENCE [LARGE SCALE GENOMIC DNA]</scope>
    <source>
        <strain evidence="2 3">LEGE 06123</strain>
    </source>
</reference>
<dbReference type="PANTHER" id="PTHR43422">
    <property type="entry name" value="THIAMINE THIAZOLE SYNTHASE"/>
    <property type="match status" value="1"/>
</dbReference>
<evidence type="ECO:0000313" key="3">
    <source>
        <dbReference type="Proteomes" id="UP000651156"/>
    </source>
</evidence>
<name>A0ABR9UWZ9_9CHRO</name>
<dbReference type="InterPro" id="IPR036188">
    <property type="entry name" value="FAD/NAD-bd_sf"/>
</dbReference>